<name>A0A8S5Q3P9_9CAUD</name>
<organism evidence="1">
    <name type="scientific">Siphoviridae sp. ctVif31</name>
    <dbReference type="NCBI Taxonomy" id="2825532"/>
    <lineage>
        <taxon>Viruses</taxon>
        <taxon>Duplodnaviria</taxon>
        <taxon>Heunggongvirae</taxon>
        <taxon>Uroviricota</taxon>
        <taxon>Caudoviricetes</taxon>
    </lineage>
</organism>
<evidence type="ECO:0000313" key="1">
    <source>
        <dbReference type="EMBL" id="DAE13632.1"/>
    </source>
</evidence>
<reference evidence="1" key="1">
    <citation type="journal article" date="2021" name="Proc. Natl. Acad. Sci. U.S.A.">
        <title>A Catalog of Tens of Thousands of Viruses from Human Metagenomes Reveals Hidden Associations with Chronic Diseases.</title>
        <authorList>
            <person name="Tisza M.J."/>
            <person name="Buck C.B."/>
        </authorList>
    </citation>
    <scope>NUCLEOTIDE SEQUENCE</scope>
    <source>
        <strain evidence="1">CtVif31</strain>
    </source>
</reference>
<dbReference type="EMBL" id="BK015567">
    <property type="protein sequence ID" value="DAE13632.1"/>
    <property type="molecule type" value="Genomic_DNA"/>
</dbReference>
<sequence length="33" mass="3883">MVRAVPVVCFLCSFVDIIIPYIRHKNNRHSIQI</sequence>
<protein>
    <submittedName>
        <fullName evidence="1">Uncharacterized protein</fullName>
    </submittedName>
</protein>
<proteinExistence type="predicted"/>
<accession>A0A8S5Q3P9</accession>